<comment type="cofactor">
    <cofactor evidence="1">
        <name>Zn(2+)</name>
        <dbReference type="ChEBI" id="CHEBI:29105"/>
    </cofactor>
</comment>
<keyword evidence="3" id="KW-0479">Metal-binding</keyword>
<reference evidence="7 8" key="1">
    <citation type="submission" date="2020-02" db="EMBL/GenBank/DDBJ databases">
        <title>Acidophilic actinobacteria isolated from forest soil.</title>
        <authorList>
            <person name="Golinska P."/>
        </authorList>
    </citation>
    <scope>NUCLEOTIDE SEQUENCE [LARGE SCALE GENOMIC DNA]</scope>
    <source>
        <strain evidence="7 8">NL8</strain>
    </source>
</reference>
<feature type="domain" description="Alcohol dehydrogenase-like C-terminal" evidence="6">
    <location>
        <begin position="7"/>
        <end position="122"/>
    </location>
</feature>
<evidence type="ECO:0000313" key="7">
    <source>
        <dbReference type="EMBL" id="MBS2548653.1"/>
    </source>
</evidence>
<evidence type="ECO:0000259" key="6">
    <source>
        <dbReference type="Pfam" id="PF00107"/>
    </source>
</evidence>
<dbReference type="Pfam" id="PF00107">
    <property type="entry name" value="ADH_zinc_N"/>
    <property type="match status" value="1"/>
</dbReference>
<accession>A0ABS5KRH3</accession>
<dbReference type="SUPFAM" id="SSF51735">
    <property type="entry name" value="NAD(P)-binding Rossmann-fold domains"/>
    <property type="match status" value="1"/>
</dbReference>
<comment type="caution">
    <text evidence="7">The sequence shown here is derived from an EMBL/GenBank/DDBJ whole genome shotgun (WGS) entry which is preliminary data.</text>
</comment>
<proteinExistence type="inferred from homology"/>
<dbReference type="PANTHER" id="PTHR43350:SF17">
    <property type="entry name" value="NAD-DEPENDENT ALCOHOL DEHYDROGENASE"/>
    <property type="match status" value="1"/>
</dbReference>
<sequence>MLGAGTVGQIAVQAAKVLGAKRVIIADVRKEALDLALEQGADAATDVTGLDPAATEEAFVAATPEGYDLIVDLVWGDVVNAAIEAARRYARLVQTGNAASPTLQLHAGSFRNKQMSLIGQSVFLAPIEEGVTVLIGMADRSALYVTRPYSRSPMASIGRARSASRVGIRTAAAARADVAATIAR</sequence>
<keyword evidence="4" id="KW-0862">Zinc</keyword>
<evidence type="ECO:0000256" key="1">
    <source>
        <dbReference type="ARBA" id="ARBA00001947"/>
    </source>
</evidence>
<dbReference type="Proteomes" id="UP000730482">
    <property type="component" value="Unassembled WGS sequence"/>
</dbReference>
<name>A0ABS5KRH3_9ACTN</name>
<keyword evidence="8" id="KW-1185">Reference proteome</keyword>
<dbReference type="InterPro" id="IPR036291">
    <property type="entry name" value="NAD(P)-bd_dom_sf"/>
</dbReference>
<evidence type="ECO:0000256" key="3">
    <source>
        <dbReference type="ARBA" id="ARBA00022723"/>
    </source>
</evidence>
<protein>
    <submittedName>
        <fullName evidence="7">Zinc-binding dehydrogenase</fullName>
    </submittedName>
</protein>
<evidence type="ECO:0000256" key="4">
    <source>
        <dbReference type="ARBA" id="ARBA00022833"/>
    </source>
</evidence>
<dbReference type="InterPro" id="IPR013149">
    <property type="entry name" value="ADH-like_C"/>
</dbReference>
<evidence type="ECO:0000256" key="2">
    <source>
        <dbReference type="ARBA" id="ARBA00008072"/>
    </source>
</evidence>
<evidence type="ECO:0000313" key="8">
    <source>
        <dbReference type="Proteomes" id="UP000730482"/>
    </source>
</evidence>
<dbReference type="EMBL" id="JAAFYZ010000053">
    <property type="protein sequence ID" value="MBS2548653.1"/>
    <property type="molecule type" value="Genomic_DNA"/>
</dbReference>
<dbReference type="PANTHER" id="PTHR43350">
    <property type="entry name" value="NAD-DEPENDENT ALCOHOL DEHYDROGENASE"/>
    <property type="match status" value="1"/>
</dbReference>
<keyword evidence="5" id="KW-0560">Oxidoreductase</keyword>
<evidence type="ECO:0000256" key="5">
    <source>
        <dbReference type="ARBA" id="ARBA00023002"/>
    </source>
</evidence>
<comment type="similarity">
    <text evidence="2">Belongs to the zinc-containing alcohol dehydrogenase family.</text>
</comment>
<gene>
    <name evidence="7" type="ORF">KGQ19_17430</name>
</gene>
<organism evidence="7 8">
    <name type="scientific">Catenulispora pinistramenti</name>
    <dbReference type="NCBI Taxonomy" id="2705254"/>
    <lineage>
        <taxon>Bacteria</taxon>
        <taxon>Bacillati</taxon>
        <taxon>Actinomycetota</taxon>
        <taxon>Actinomycetes</taxon>
        <taxon>Catenulisporales</taxon>
        <taxon>Catenulisporaceae</taxon>
        <taxon>Catenulispora</taxon>
    </lineage>
</organism>
<dbReference type="Gene3D" id="3.40.50.720">
    <property type="entry name" value="NAD(P)-binding Rossmann-like Domain"/>
    <property type="match status" value="1"/>
</dbReference>